<organism evidence="1 2">
    <name type="scientific">Candidatus Nitrospira allomarina</name>
    <dbReference type="NCBI Taxonomy" id="3020900"/>
    <lineage>
        <taxon>Bacteria</taxon>
        <taxon>Pseudomonadati</taxon>
        <taxon>Nitrospirota</taxon>
        <taxon>Nitrospiria</taxon>
        <taxon>Nitrospirales</taxon>
        <taxon>Nitrospiraceae</taxon>
        <taxon>Nitrospira</taxon>
    </lineage>
</organism>
<accession>A0AA96JYI8</accession>
<dbReference type="EMBL" id="CP116967">
    <property type="protein sequence ID" value="WNM57614.1"/>
    <property type="molecule type" value="Genomic_DNA"/>
</dbReference>
<reference evidence="1 2" key="1">
    <citation type="submission" date="2023-01" db="EMBL/GenBank/DDBJ databases">
        <title>Cultivation and genomic characterization of new, ubiquitous marine nitrite-oxidizing bacteria from the Nitrospirales.</title>
        <authorList>
            <person name="Mueller A.J."/>
            <person name="Daebeler A."/>
            <person name="Herbold C.W."/>
            <person name="Kirkegaard R.H."/>
            <person name="Daims H."/>
        </authorList>
    </citation>
    <scope>NUCLEOTIDE SEQUENCE [LARGE SCALE GENOMIC DNA]</scope>
    <source>
        <strain evidence="1 2">VA</strain>
    </source>
</reference>
<gene>
    <name evidence="1" type="ORF">PP769_16835</name>
</gene>
<protein>
    <submittedName>
        <fullName evidence="1">Uncharacterized protein</fullName>
    </submittedName>
</protein>
<evidence type="ECO:0000313" key="1">
    <source>
        <dbReference type="EMBL" id="WNM57614.1"/>
    </source>
</evidence>
<sequence>MAIVLGRSGISSAYISDAAEKRREIRKLEKAMVTSLRQSAHGRAAQLLPVVIALVHGIAPLDSSVRT</sequence>
<dbReference type="RefSeq" id="WP_312642307.1">
    <property type="nucleotide sequence ID" value="NZ_CP116967.1"/>
</dbReference>
<keyword evidence="2" id="KW-1185">Reference proteome</keyword>
<dbReference type="AlphaFoldDB" id="A0AA96JYI8"/>
<evidence type="ECO:0000313" key="2">
    <source>
        <dbReference type="Proteomes" id="UP001302719"/>
    </source>
</evidence>
<proteinExistence type="predicted"/>
<dbReference type="Proteomes" id="UP001302719">
    <property type="component" value="Chromosome"/>
</dbReference>
<name>A0AA96JYI8_9BACT</name>
<dbReference type="KEGG" id="nall:PP769_16835"/>